<dbReference type="OrthoDB" id="9804695at2"/>
<organism evidence="3 5">
    <name type="scientific">Legionella steigerwaltii</name>
    <dbReference type="NCBI Taxonomy" id="460"/>
    <lineage>
        <taxon>Bacteria</taxon>
        <taxon>Pseudomonadati</taxon>
        <taxon>Pseudomonadota</taxon>
        <taxon>Gammaproteobacteria</taxon>
        <taxon>Legionellales</taxon>
        <taxon>Legionellaceae</taxon>
        <taxon>Legionella</taxon>
    </lineage>
</organism>
<evidence type="ECO:0000313" key="4">
    <source>
        <dbReference type="Proteomes" id="UP000054820"/>
    </source>
</evidence>
<dbReference type="InterPro" id="IPR036291">
    <property type="entry name" value="NAD(P)-bd_dom_sf"/>
</dbReference>
<dbReference type="Proteomes" id="UP000255110">
    <property type="component" value="Unassembled WGS sequence"/>
</dbReference>
<gene>
    <name evidence="3" type="primary">yccU</name>
    <name evidence="2" type="ORF">Lstg_2075</name>
    <name evidence="3" type="ORF">NCTC11991_01630</name>
</gene>
<evidence type="ECO:0000313" key="2">
    <source>
        <dbReference type="EMBL" id="KTD77718.1"/>
    </source>
</evidence>
<dbReference type="InterPro" id="IPR003781">
    <property type="entry name" value="CoA-bd"/>
</dbReference>
<dbReference type="RefSeq" id="WP_058477610.1">
    <property type="nucleotide sequence ID" value="NZ_CAAAIO010000001.1"/>
</dbReference>
<accession>A0A378LAY0</accession>
<dbReference type="SMART" id="SM00881">
    <property type="entry name" value="CoA_binding"/>
    <property type="match status" value="1"/>
</dbReference>
<dbReference type="SUPFAM" id="SSF51735">
    <property type="entry name" value="NAD(P)-binding Rossmann-fold domains"/>
    <property type="match status" value="1"/>
</dbReference>
<dbReference type="EMBL" id="LNYZ01000013">
    <property type="protein sequence ID" value="KTD77718.1"/>
    <property type="molecule type" value="Genomic_DNA"/>
</dbReference>
<dbReference type="Gene3D" id="3.40.50.720">
    <property type="entry name" value="NAD(P)-binding Rossmann-like Domain"/>
    <property type="match status" value="1"/>
</dbReference>
<evidence type="ECO:0000313" key="3">
    <source>
        <dbReference type="EMBL" id="STY23028.1"/>
    </source>
</evidence>
<sequence length="133" mass="14807">MINHPIDSFFQSKAFAVIGASSNRAKFGNKVLRCYQQNDKKVYPVNPQETQIEGLSVISSVRDLPDEVESISIITPPTVTEKIVEEAIQKGIKNIWMQPGAESEKAIQNCKQHKINIIAGGPCILVTLDYKEH</sequence>
<dbReference type="STRING" id="460.Lstg_2075"/>
<reference evidence="3 5" key="2">
    <citation type="submission" date="2018-06" db="EMBL/GenBank/DDBJ databases">
        <authorList>
            <consortium name="Pathogen Informatics"/>
            <person name="Doyle S."/>
        </authorList>
    </citation>
    <scope>NUCLEOTIDE SEQUENCE [LARGE SCALE GENOMIC DNA]</scope>
    <source>
        <strain evidence="3 5">NCTC11991</strain>
    </source>
</reference>
<dbReference type="EMBL" id="UGOY01000001">
    <property type="protein sequence ID" value="STY23028.1"/>
    <property type="molecule type" value="Genomic_DNA"/>
</dbReference>
<dbReference type="PANTHER" id="PTHR33303">
    <property type="entry name" value="CYTOPLASMIC PROTEIN-RELATED"/>
    <property type="match status" value="1"/>
</dbReference>
<dbReference type="PANTHER" id="PTHR33303:SF2">
    <property type="entry name" value="COA-BINDING DOMAIN-CONTAINING PROTEIN"/>
    <property type="match status" value="1"/>
</dbReference>
<dbReference type="Proteomes" id="UP000054820">
    <property type="component" value="Unassembled WGS sequence"/>
</dbReference>
<proteinExistence type="predicted"/>
<dbReference type="Pfam" id="PF13380">
    <property type="entry name" value="CoA_binding_2"/>
    <property type="match status" value="1"/>
</dbReference>
<evidence type="ECO:0000313" key="5">
    <source>
        <dbReference type="Proteomes" id="UP000255110"/>
    </source>
</evidence>
<keyword evidence="4" id="KW-1185">Reference proteome</keyword>
<protein>
    <submittedName>
        <fullName evidence="3">CoA-binding protein</fullName>
    </submittedName>
</protein>
<dbReference type="AlphaFoldDB" id="A0A378LAY0"/>
<name>A0A378LAY0_9GAMM</name>
<evidence type="ECO:0000259" key="1">
    <source>
        <dbReference type="SMART" id="SM00881"/>
    </source>
</evidence>
<reference evidence="2 4" key="1">
    <citation type="submission" date="2015-11" db="EMBL/GenBank/DDBJ databases">
        <title>Genomic analysis of 38 Legionella species identifies large and diverse effector repertoires.</title>
        <authorList>
            <person name="Burstein D."/>
            <person name="Amaro F."/>
            <person name="Zusman T."/>
            <person name="Lifshitz Z."/>
            <person name="Cohen O."/>
            <person name="Gilbert J.A."/>
            <person name="Pupko T."/>
            <person name="Shuman H.A."/>
            <person name="Segal G."/>
        </authorList>
    </citation>
    <scope>NUCLEOTIDE SEQUENCE [LARGE SCALE GENOMIC DNA]</scope>
    <source>
        <strain evidence="2 4">SC-18-C9</strain>
    </source>
</reference>
<feature type="domain" description="CoA-binding" evidence="1">
    <location>
        <begin position="9"/>
        <end position="101"/>
    </location>
</feature>